<accession>A0A9P6WXF2</accession>
<feature type="compositionally biased region" description="Basic and acidic residues" evidence="1">
    <location>
        <begin position="505"/>
        <end position="517"/>
    </location>
</feature>
<dbReference type="AlphaFoldDB" id="A0A9P6WXF2"/>
<evidence type="ECO:0000256" key="1">
    <source>
        <dbReference type="SAM" id="MobiDB-lite"/>
    </source>
</evidence>
<dbReference type="GO" id="GO:0006361">
    <property type="term" value="P:transcription initiation at RNA polymerase I promoter"/>
    <property type="evidence" value="ECO:0007669"/>
    <property type="project" value="TreeGrafter"/>
</dbReference>
<dbReference type="InterPro" id="IPR039601">
    <property type="entry name" value="Rrn5"/>
</dbReference>
<dbReference type="CDD" id="cd00167">
    <property type="entry name" value="SANT"/>
    <property type="match status" value="1"/>
</dbReference>
<reference evidence="2" key="1">
    <citation type="journal article" date="2020" name="Microb. Genom.">
        <title>Genetic diversity of clinical and environmental Mucorales isolates obtained from an investigation of mucormycosis cases among solid organ transplant recipients.</title>
        <authorList>
            <person name="Nguyen M.H."/>
            <person name="Kaul D."/>
            <person name="Muto C."/>
            <person name="Cheng S.J."/>
            <person name="Richter R.A."/>
            <person name="Bruno V.M."/>
            <person name="Liu G."/>
            <person name="Beyhan S."/>
            <person name="Sundermann A.J."/>
            <person name="Mounaud S."/>
            <person name="Pasculle A.W."/>
            <person name="Nierman W.C."/>
            <person name="Driscoll E."/>
            <person name="Cumbie R."/>
            <person name="Clancy C.J."/>
            <person name="Dupont C.L."/>
        </authorList>
    </citation>
    <scope>NUCLEOTIDE SEQUENCE</scope>
    <source>
        <strain evidence="2">GL11</strain>
    </source>
</reference>
<dbReference type="PANTHER" id="PTHR28079:SF1">
    <property type="entry name" value="RNA POLYMERASE I-SPECIFIC TRANSCRIPTION INITIATION FACTOR RRN5"/>
    <property type="match status" value="1"/>
</dbReference>
<dbReference type="GO" id="GO:0042790">
    <property type="term" value="P:nucleolar large rRNA transcription by RNA polymerase I"/>
    <property type="evidence" value="ECO:0007669"/>
    <property type="project" value="InterPro"/>
</dbReference>
<name>A0A9P6WXF2_RHIOR</name>
<dbReference type="GO" id="GO:0001181">
    <property type="term" value="F:RNA polymerase I general transcription initiation factor activity"/>
    <property type="evidence" value="ECO:0007669"/>
    <property type="project" value="TreeGrafter"/>
</dbReference>
<dbReference type="Proteomes" id="UP000716291">
    <property type="component" value="Unassembled WGS sequence"/>
</dbReference>
<sequence length="560" mass="65511">MKRKQQSNEPENVHLKKKIAKSTQAKIKSTVTQDAQEVVKNQKIASILTNLNNAWFAGNHETYQMLVHEYNYYDANQNVEFIELKKANTKNPEISTFKSLQHVIDYEAKLLTPIVPDKTREHIYKSPLVVKGNMITSQLGNRYTTYFNEICTKNYRDHIKTYLEFIKGQEKSNEEEEMFEGITDINGSRWTPKEKQMFFTALERCGRHDVTEISRRIGSKTTLEVLEYLDALEVASRSIEKQPLDDSYSAREMSPLFILQENRFAETVQSVLELETFAKHQSILNSPPECLQRAMEFFDIHNTSALNSLFSGRTDITILSSTLVQCYQLVKYLITDIISSLYTELSNNPDKTVTRSMMNHFIAKRERLWKSFLTGSSDARLNNLDIMSILYAMPRTFSSYQKSSSFLAKRRRLLYKDEYNDEHFEEKIISRDSNPNGEFFKKDIENMKDTDDEEDTEDTEDEMLKPIDTEDELQNYYVYRNEEYGDTSDDDEPQHVIDAYSGDLSDEHDGAEKNNRDEENEEDDDKDKELEERMKKLDESYEGFLVRQLNFFDEKTLLSN</sequence>
<feature type="compositionally biased region" description="Basic and acidic residues" evidence="1">
    <location>
        <begin position="439"/>
        <end position="449"/>
    </location>
</feature>
<keyword evidence="3" id="KW-1185">Reference proteome</keyword>
<feature type="region of interest" description="Disordered" evidence="1">
    <location>
        <begin position="430"/>
        <end position="470"/>
    </location>
</feature>
<feature type="compositionally biased region" description="Acidic residues" evidence="1">
    <location>
        <begin position="450"/>
        <end position="461"/>
    </location>
</feature>
<organism evidence="2 3">
    <name type="scientific">Rhizopus oryzae</name>
    <name type="common">Mucormycosis agent</name>
    <name type="synonym">Rhizopus arrhizus var. delemar</name>
    <dbReference type="NCBI Taxonomy" id="64495"/>
    <lineage>
        <taxon>Eukaryota</taxon>
        <taxon>Fungi</taxon>
        <taxon>Fungi incertae sedis</taxon>
        <taxon>Mucoromycota</taxon>
        <taxon>Mucoromycotina</taxon>
        <taxon>Mucoromycetes</taxon>
        <taxon>Mucorales</taxon>
        <taxon>Mucorineae</taxon>
        <taxon>Rhizopodaceae</taxon>
        <taxon>Rhizopus</taxon>
    </lineage>
</organism>
<comment type="caution">
    <text evidence="2">The sequence shown here is derived from an EMBL/GenBank/DDBJ whole genome shotgun (WGS) entry which is preliminary data.</text>
</comment>
<dbReference type="SUPFAM" id="SSF46689">
    <property type="entry name" value="Homeodomain-like"/>
    <property type="match status" value="1"/>
</dbReference>
<dbReference type="PANTHER" id="PTHR28079">
    <property type="entry name" value="RNA POLYMERASE I-SPECIFIC TRANSCRIPTION INITIATION FACTOR RRN5"/>
    <property type="match status" value="1"/>
</dbReference>
<dbReference type="EMBL" id="JAANQT010003707">
    <property type="protein sequence ID" value="KAG1300816.1"/>
    <property type="molecule type" value="Genomic_DNA"/>
</dbReference>
<evidence type="ECO:0000313" key="2">
    <source>
        <dbReference type="EMBL" id="KAG1300816.1"/>
    </source>
</evidence>
<dbReference type="GO" id="GO:0000500">
    <property type="term" value="C:RNA polymerase I upstream activating factor complex"/>
    <property type="evidence" value="ECO:0007669"/>
    <property type="project" value="InterPro"/>
</dbReference>
<dbReference type="InterPro" id="IPR001005">
    <property type="entry name" value="SANT/Myb"/>
</dbReference>
<evidence type="ECO:0000313" key="3">
    <source>
        <dbReference type="Proteomes" id="UP000716291"/>
    </source>
</evidence>
<dbReference type="Gene3D" id="1.10.10.60">
    <property type="entry name" value="Homeodomain-like"/>
    <property type="match status" value="1"/>
</dbReference>
<dbReference type="GO" id="GO:0000182">
    <property type="term" value="F:rDNA binding"/>
    <property type="evidence" value="ECO:0007669"/>
    <property type="project" value="TreeGrafter"/>
</dbReference>
<gene>
    <name evidence="2" type="ORF">G6F64_012356</name>
</gene>
<evidence type="ECO:0008006" key="4">
    <source>
        <dbReference type="Google" id="ProtNLM"/>
    </source>
</evidence>
<dbReference type="OrthoDB" id="2240312at2759"/>
<protein>
    <recommendedName>
        <fullName evidence="4">Myb-like domain-containing protein</fullName>
    </recommendedName>
</protein>
<feature type="region of interest" description="Disordered" evidence="1">
    <location>
        <begin position="483"/>
        <end position="528"/>
    </location>
</feature>
<dbReference type="InterPro" id="IPR009057">
    <property type="entry name" value="Homeodomain-like_sf"/>
</dbReference>
<proteinExistence type="predicted"/>